<dbReference type="SMART" id="SM00909">
    <property type="entry name" value="Germane"/>
    <property type="match status" value="1"/>
</dbReference>
<reference evidence="2" key="1">
    <citation type="submission" date="2019-08" db="EMBL/GenBank/DDBJ databases">
        <authorList>
            <person name="Kucharzyk K."/>
            <person name="Murdoch R.W."/>
            <person name="Higgins S."/>
            <person name="Loffler F."/>
        </authorList>
    </citation>
    <scope>NUCLEOTIDE SEQUENCE</scope>
</reference>
<accession>A0A645GI94</accession>
<feature type="domain" description="GerMN" evidence="1">
    <location>
        <begin position="60"/>
        <end position="154"/>
    </location>
</feature>
<protein>
    <recommendedName>
        <fullName evidence="1">GerMN domain-containing protein</fullName>
    </recommendedName>
</protein>
<gene>
    <name evidence="2" type="ORF">SDC9_170831</name>
</gene>
<dbReference type="EMBL" id="VSSQ01071940">
    <property type="protein sequence ID" value="MPN23443.1"/>
    <property type="molecule type" value="Genomic_DNA"/>
</dbReference>
<comment type="caution">
    <text evidence="2">The sequence shown here is derived from an EMBL/GenBank/DDBJ whole genome shotgun (WGS) entry which is preliminary data.</text>
</comment>
<organism evidence="2">
    <name type="scientific">bioreactor metagenome</name>
    <dbReference type="NCBI Taxonomy" id="1076179"/>
    <lineage>
        <taxon>unclassified sequences</taxon>
        <taxon>metagenomes</taxon>
        <taxon>ecological metagenomes</taxon>
    </lineage>
</organism>
<evidence type="ECO:0000313" key="2">
    <source>
        <dbReference type="EMBL" id="MPN23443.1"/>
    </source>
</evidence>
<name>A0A645GI94_9ZZZZ</name>
<dbReference type="Pfam" id="PF10646">
    <property type="entry name" value="Germane"/>
    <property type="match status" value="1"/>
</dbReference>
<sequence length="172" mass="19168">MKIFFGDTEATYAGMGAKMFRRADFTQLIGNTVYIDVPDASENVFRSTHVSLPYGDTYLPKIRLKKLFEMLPEEYALFTIDDVKDMYVYDDIAVIDMTAGFVDKLKQLPAPDGNGDTDSIESLLIYSIVNTVTELDGINKVWFLENGERVLSGASLYLGNALLRSPGNIVAE</sequence>
<proteinExistence type="predicted"/>
<dbReference type="AlphaFoldDB" id="A0A645GI94"/>
<dbReference type="InterPro" id="IPR019606">
    <property type="entry name" value="GerMN"/>
</dbReference>
<evidence type="ECO:0000259" key="1">
    <source>
        <dbReference type="SMART" id="SM00909"/>
    </source>
</evidence>